<evidence type="ECO:0000313" key="2">
    <source>
        <dbReference type="EMBL" id="MBM9476819.1"/>
    </source>
</evidence>
<dbReference type="PANTHER" id="PTHR36456:SF1">
    <property type="entry name" value="UPF0232 PROTEIN SCO3875"/>
    <property type="match status" value="1"/>
</dbReference>
<evidence type="ECO:0000313" key="3">
    <source>
        <dbReference type="Proteomes" id="UP000663801"/>
    </source>
</evidence>
<feature type="region of interest" description="Disordered" evidence="1">
    <location>
        <begin position="72"/>
        <end position="111"/>
    </location>
</feature>
<sequence>MTEPDRPRRPRRSDGGPPPGPGVTAASAAPPAGSPSAAPASSAASSAAAPASTGGRGADLARDALAAARDANAAKRRAAGRNPLIRTGGSVAGRRRRRWSGSGPDSRDPQPLAATIRSWVAQAGAAADLTRAQIFGRWPQVVGEDVAEHCTPVSLTDGELVVQAESTAWATQIRMLAPQLVRRINTELGERVVTRIRARGPAGPSWRFGPRHVPGRGPRDTYG</sequence>
<organism evidence="2 3">
    <name type="scientific">Nakamurella flavida</name>
    <dbReference type="NCBI Taxonomy" id="363630"/>
    <lineage>
        <taxon>Bacteria</taxon>
        <taxon>Bacillati</taxon>
        <taxon>Actinomycetota</taxon>
        <taxon>Actinomycetes</taxon>
        <taxon>Nakamurellales</taxon>
        <taxon>Nakamurellaceae</taxon>
        <taxon>Nakamurella</taxon>
    </lineage>
</organism>
<dbReference type="Pfam" id="PF05258">
    <property type="entry name" value="DciA"/>
    <property type="match status" value="1"/>
</dbReference>
<accession>A0A939C5F3</accession>
<feature type="region of interest" description="Disordered" evidence="1">
    <location>
        <begin position="1"/>
        <end position="57"/>
    </location>
</feature>
<dbReference type="InterPro" id="IPR007922">
    <property type="entry name" value="DciA-like"/>
</dbReference>
<feature type="region of interest" description="Disordered" evidence="1">
    <location>
        <begin position="200"/>
        <end position="223"/>
    </location>
</feature>
<proteinExistence type="predicted"/>
<reference evidence="2" key="1">
    <citation type="submission" date="2021-01" db="EMBL/GenBank/DDBJ databases">
        <title>KCTC 19127 draft genome.</title>
        <authorList>
            <person name="An D."/>
        </authorList>
    </citation>
    <scope>NUCLEOTIDE SEQUENCE</scope>
    <source>
        <strain evidence="2">KCTC 19127</strain>
    </source>
</reference>
<evidence type="ECO:0000256" key="1">
    <source>
        <dbReference type="SAM" id="MobiDB-lite"/>
    </source>
</evidence>
<comment type="caution">
    <text evidence="2">The sequence shown here is derived from an EMBL/GenBank/DDBJ whole genome shotgun (WGS) entry which is preliminary data.</text>
</comment>
<dbReference type="PANTHER" id="PTHR36456">
    <property type="entry name" value="UPF0232 PROTEIN SCO3875"/>
    <property type="match status" value="1"/>
</dbReference>
<dbReference type="EMBL" id="JAERWL010000008">
    <property type="protein sequence ID" value="MBM9476819.1"/>
    <property type="molecule type" value="Genomic_DNA"/>
</dbReference>
<dbReference type="RefSeq" id="WP_205256916.1">
    <property type="nucleotide sequence ID" value="NZ_BAAAPV010000004.1"/>
</dbReference>
<name>A0A939C5F3_9ACTN</name>
<protein>
    <submittedName>
        <fullName evidence="2">DUF721 domain-containing protein</fullName>
    </submittedName>
</protein>
<gene>
    <name evidence="2" type="ORF">JL107_10210</name>
</gene>
<dbReference type="Proteomes" id="UP000663801">
    <property type="component" value="Unassembled WGS sequence"/>
</dbReference>
<feature type="compositionally biased region" description="Low complexity" evidence="1">
    <location>
        <begin position="22"/>
        <end position="53"/>
    </location>
</feature>
<dbReference type="AlphaFoldDB" id="A0A939C5F3"/>
<keyword evidence="3" id="KW-1185">Reference proteome</keyword>
<feature type="compositionally biased region" description="Low complexity" evidence="1">
    <location>
        <begin position="80"/>
        <end position="89"/>
    </location>
</feature>